<dbReference type="GO" id="GO:0016787">
    <property type="term" value="F:hydrolase activity"/>
    <property type="evidence" value="ECO:0007669"/>
    <property type="project" value="UniProtKB-KW"/>
</dbReference>
<keyword evidence="2" id="KW-0378">Hydrolase</keyword>
<organism evidence="2 3">
    <name type="scientific">Nocardia jiangxiensis</name>
    <dbReference type="NCBI Taxonomy" id="282685"/>
    <lineage>
        <taxon>Bacteria</taxon>
        <taxon>Bacillati</taxon>
        <taxon>Actinomycetota</taxon>
        <taxon>Actinomycetes</taxon>
        <taxon>Mycobacteriales</taxon>
        <taxon>Nocardiaceae</taxon>
        <taxon>Nocardia</taxon>
    </lineage>
</organism>
<reference evidence="2 3" key="1">
    <citation type="submission" date="2024-10" db="EMBL/GenBank/DDBJ databases">
        <title>The Natural Products Discovery Center: Release of the First 8490 Sequenced Strains for Exploring Actinobacteria Biosynthetic Diversity.</title>
        <authorList>
            <person name="Kalkreuter E."/>
            <person name="Kautsar S.A."/>
            <person name="Yang D."/>
            <person name="Bader C.D."/>
            <person name="Teijaro C.N."/>
            <person name="Fluegel L."/>
            <person name="Davis C.M."/>
            <person name="Simpson J.R."/>
            <person name="Lauterbach L."/>
            <person name="Steele A.D."/>
            <person name="Gui C."/>
            <person name="Meng S."/>
            <person name="Li G."/>
            <person name="Viehrig K."/>
            <person name="Ye F."/>
            <person name="Su P."/>
            <person name="Kiefer A.F."/>
            <person name="Nichols A."/>
            <person name="Cepeda A.J."/>
            <person name="Yan W."/>
            <person name="Fan B."/>
            <person name="Jiang Y."/>
            <person name="Adhikari A."/>
            <person name="Zheng C.-J."/>
            <person name="Schuster L."/>
            <person name="Cowan T.M."/>
            <person name="Smanski M.J."/>
            <person name="Chevrette M.G."/>
            <person name="De Carvalho L.P.S."/>
            <person name="Shen B."/>
        </authorList>
    </citation>
    <scope>NUCLEOTIDE SEQUENCE [LARGE SCALE GENOMIC DNA]</scope>
    <source>
        <strain evidence="2 3">NPDC002593</strain>
    </source>
</reference>
<protein>
    <submittedName>
        <fullName evidence="2">Alpha/beta hydrolase</fullName>
    </submittedName>
</protein>
<name>A0ABW6RYK9_9NOCA</name>
<proteinExistence type="predicted"/>
<feature type="domain" description="AB hydrolase-1" evidence="1">
    <location>
        <begin position="42"/>
        <end position="217"/>
    </location>
</feature>
<evidence type="ECO:0000313" key="3">
    <source>
        <dbReference type="Proteomes" id="UP001601992"/>
    </source>
</evidence>
<dbReference type="Proteomes" id="UP001601992">
    <property type="component" value="Unassembled WGS sequence"/>
</dbReference>
<dbReference type="EMBL" id="JBIAQY010000004">
    <property type="protein sequence ID" value="MFF3569107.1"/>
    <property type="molecule type" value="Genomic_DNA"/>
</dbReference>
<gene>
    <name evidence="2" type="ORF">ACFYXQ_15145</name>
</gene>
<dbReference type="InterPro" id="IPR029058">
    <property type="entry name" value="AB_hydrolase_fold"/>
</dbReference>
<dbReference type="Pfam" id="PF12697">
    <property type="entry name" value="Abhydrolase_6"/>
    <property type="match status" value="1"/>
</dbReference>
<evidence type="ECO:0000313" key="2">
    <source>
        <dbReference type="EMBL" id="MFF3569107.1"/>
    </source>
</evidence>
<comment type="caution">
    <text evidence="2">The sequence shown here is derived from an EMBL/GenBank/DDBJ whole genome shotgun (WGS) entry which is preliminary data.</text>
</comment>
<dbReference type="Gene3D" id="3.40.50.1820">
    <property type="entry name" value="alpha/beta hydrolase"/>
    <property type="match status" value="1"/>
</dbReference>
<accession>A0ABW6RYK9</accession>
<sequence>MTVTDNDLPLLADGDPQPVVAEIDGIPISGLLARARNPRATLVALHGGATTSLYFDCPGHPDLSLLRTAAAAGFTVLALDRPGYGRSHPYGTQLADPQLRVELMYRAIDHHLDTASRGAGVFLLAHSAGCETAVRMAADAERGPQLLGLELSGTGRQRQAAAEEILAVRPRPDNVKVGRLLWEPARLYPPEHVGGGLIGSSGPGFEGKLVQEWAAEHFPELGPRVRIPVRFTVADHEQVWRNDPDGLLEIAELFSAVPRLVLNIQQNSGHNISIGHTATAYHLEVLAFAAECIVARENGEFSGPARQFDGMSAES</sequence>
<dbReference type="SUPFAM" id="SSF53474">
    <property type="entry name" value="alpha/beta-Hydrolases"/>
    <property type="match status" value="1"/>
</dbReference>
<evidence type="ECO:0000259" key="1">
    <source>
        <dbReference type="Pfam" id="PF12697"/>
    </source>
</evidence>
<dbReference type="RefSeq" id="WP_387403856.1">
    <property type="nucleotide sequence ID" value="NZ_JBIAQY010000004.1"/>
</dbReference>
<dbReference type="InterPro" id="IPR000073">
    <property type="entry name" value="AB_hydrolase_1"/>
</dbReference>
<keyword evidence="3" id="KW-1185">Reference proteome</keyword>